<comment type="caution">
    <text evidence="9">The sequence shown here is derived from an EMBL/GenBank/DDBJ whole genome shotgun (WGS) entry which is preliminary data.</text>
</comment>
<reference evidence="9 10" key="1">
    <citation type="submission" date="2021-03" db="EMBL/GenBank/DDBJ databases">
        <title>Thiomicrorhabdus sp.nov.,novel sulfur-oxidizing bacteria isolated from coastal sediment.</title>
        <authorList>
            <person name="Liu X."/>
        </authorList>
    </citation>
    <scope>NUCLEOTIDE SEQUENCE [LARGE SCALE GENOMIC DNA]</scope>
    <source>
        <strain evidence="9 10">6S2-11</strain>
    </source>
</reference>
<sequence>MNHFTNHYRQLPSHFYQVISPEPLIDARLVHYNRSLAAEIGIDLNDQQIRQLTSGEAMPEDFTPLAQKYTGHQFGYYNPDLGDGRGLLLGQTLHNDRSWDLHLKGAGMTPFSRRGDGRAVLRSAVREYLIGEALHYLNVPTTRCLSLCHSPEPVYREKIENRASYIRTAKTHVRFGHFEWLAEINDRASFIQLADYVIELVYPHLADEPESTRYAELLREVCINTAQMIAKWQAVGFCHGVMNSDNMSIAGETFDFGPYAFLDDFKIHYICNHSDSEGRYAYSQQPNIGLWNCQVLGQAFAMLLDSKQIEQALDAYVIHYNQAYLQAMGNKFGLADINENDRDFIADSLILMDQSDIDFHHFFKKLALLESEREQQWNDFIGDSKAWRDWQQTYLARTEKQQREHRQRQIQQQTVDFVLRNHIAQEIIENCESGDYQLLAQTMQWLQTPNNPPSELQNNYRHFLEQPNAAMKGIALSCSS</sequence>
<protein>
    <recommendedName>
        <fullName evidence="8">Protein nucleotidyltransferase YdiU</fullName>
        <ecNumber evidence="8">2.7.7.-</ecNumber>
    </recommendedName>
    <alternativeName>
        <fullName evidence="8">Protein adenylyltransferase YdiU</fullName>
        <ecNumber evidence="8">2.7.7.108</ecNumber>
    </alternativeName>
    <alternativeName>
        <fullName evidence="8">Protein uridylyltransferase YdiU</fullName>
        <ecNumber evidence="8">2.7.7.-</ecNumber>
    </alternativeName>
</protein>
<dbReference type="PANTHER" id="PTHR32057:SF14">
    <property type="entry name" value="PROTEIN ADENYLYLTRANSFERASE SELO, MITOCHONDRIAL"/>
    <property type="match status" value="1"/>
</dbReference>
<keyword evidence="6 8" id="KW-0067">ATP-binding</keyword>
<evidence type="ECO:0000256" key="2">
    <source>
        <dbReference type="ARBA" id="ARBA00022679"/>
    </source>
</evidence>
<comment type="function">
    <text evidence="8">Nucleotidyltransferase involved in the post-translational modification of proteins. It can catalyze the addition of adenosine monophosphate (AMP) or uridine monophosphate (UMP) to a protein, resulting in modifications known as AMPylation and UMPylation.</text>
</comment>
<feature type="binding site" evidence="8">
    <location>
        <position position="116"/>
    </location>
    <ligand>
        <name>ATP</name>
        <dbReference type="ChEBI" id="CHEBI:30616"/>
    </ligand>
</feature>
<comment type="similarity">
    <text evidence="1 8">Belongs to the SELO family.</text>
</comment>
<comment type="catalytic activity">
    <reaction evidence="8">
        <text>L-seryl-[protein] + ATP = 3-O-(5'-adenylyl)-L-seryl-[protein] + diphosphate</text>
        <dbReference type="Rhea" id="RHEA:58120"/>
        <dbReference type="Rhea" id="RHEA-COMP:9863"/>
        <dbReference type="Rhea" id="RHEA-COMP:15073"/>
        <dbReference type="ChEBI" id="CHEBI:29999"/>
        <dbReference type="ChEBI" id="CHEBI:30616"/>
        <dbReference type="ChEBI" id="CHEBI:33019"/>
        <dbReference type="ChEBI" id="CHEBI:142516"/>
        <dbReference type="EC" id="2.7.7.108"/>
    </reaction>
</comment>
<dbReference type="InterPro" id="IPR003846">
    <property type="entry name" value="SelO"/>
</dbReference>
<feature type="binding site" evidence="8">
    <location>
        <position position="84"/>
    </location>
    <ligand>
        <name>ATP</name>
        <dbReference type="ChEBI" id="CHEBI:30616"/>
    </ligand>
</feature>
<dbReference type="HAMAP" id="MF_00692">
    <property type="entry name" value="SelO"/>
    <property type="match status" value="1"/>
</dbReference>
<comment type="catalytic activity">
    <reaction evidence="8">
        <text>L-tyrosyl-[protein] + UTP = O-(5'-uridylyl)-L-tyrosyl-[protein] + diphosphate</text>
        <dbReference type="Rhea" id="RHEA:83887"/>
        <dbReference type="Rhea" id="RHEA-COMP:10136"/>
        <dbReference type="Rhea" id="RHEA-COMP:20238"/>
        <dbReference type="ChEBI" id="CHEBI:33019"/>
        <dbReference type="ChEBI" id="CHEBI:46398"/>
        <dbReference type="ChEBI" id="CHEBI:46858"/>
        <dbReference type="ChEBI" id="CHEBI:90602"/>
    </reaction>
</comment>
<feature type="binding site" evidence="8">
    <location>
        <position position="85"/>
    </location>
    <ligand>
        <name>ATP</name>
        <dbReference type="ChEBI" id="CHEBI:30616"/>
    </ligand>
</feature>
<feature type="binding site" evidence="8">
    <location>
        <position position="104"/>
    </location>
    <ligand>
        <name>ATP</name>
        <dbReference type="ChEBI" id="CHEBI:30616"/>
    </ligand>
</feature>
<feature type="binding site" evidence="8">
    <location>
        <position position="174"/>
    </location>
    <ligand>
        <name>ATP</name>
        <dbReference type="ChEBI" id="CHEBI:30616"/>
    </ligand>
</feature>
<proteinExistence type="inferred from homology"/>
<evidence type="ECO:0000313" key="10">
    <source>
        <dbReference type="Proteomes" id="UP000664835"/>
    </source>
</evidence>
<comment type="catalytic activity">
    <reaction evidence="8">
        <text>L-threonyl-[protein] + ATP = 3-O-(5'-adenylyl)-L-threonyl-[protein] + diphosphate</text>
        <dbReference type="Rhea" id="RHEA:54292"/>
        <dbReference type="Rhea" id="RHEA-COMP:11060"/>
        <dbReference type="Rhea" id="RHEA-COMP:13847"/>
        <dbReference type="ChEBI" id="CHEBI:30013"/>
        <dbReference type="ChEBI" id="CHEBI:30616"/>
        <dbReference type="ChEBI" id="CHEBI:33019"/>
        <dbReference type="ChEBI" id="CHEBI:138113"/>
        <dbReference type="EC" id="2.7.7.108"/>
    </reaction>
</comment>
<evidence type="ECO:0000313" key="9">
    <source>
        <dbReference type="EMBL" id="MBO1927097.1"/>
    </source>
</evidence>
<dbReference type="NCBIfam" id="NF000658">
    <property type="entry name" value="PRK00029.1"/>
    <property type="match status" value="1"/>
</dbReference>
<dbReference type="RefSeq" id="WP_208148543.1">
    <property type="nucleotide sequence ID" value="NZ_JAGETV010000007.1"/>
</dbReference>
<accession>A0ABS3Q484</accession>
<feature type="active site" description="Proton acceptor" evidence="8">
    <location>
        <position position="245"/>
    </location>
</feature>
<keyword evidence="4 8" id="KW-0479">Metal-binding</keyword>
<feature type="binding site" evidence="8">
    <location>
        <position position="117"/>
    </location>
    <ligand>
        <name>ATP</name>
        <dbReference type="ChEBI" id="CHEBI:30616"/>
    </ligand>
</feature>
<dbReference type="Proteomes" id="UP000664835">
    <property type="component" value="Unassembled WGS sequence"/>
</dbReference>
<evidence type="ECO:0000256" key="1">
    <source>
        <dbReference type="ARBA" id="ARBA00009747"/>
    </source>
</evidence>
<feature type="binding site" evidence="8">
    <location>
        <position position="246"/>
    </location>
    <ligand>
        <name>Mg(2+)</name>
        <dbReference type="ChEBI" id="CHEBI:18420"/>
    </ligand>
</feature>
<dbReference type="EC" id="2.7.7.-" evidence="8"/>
<keyword evidence="2 8" id="KW-0808">Transferase</keyword>
<keyword evidence="10" id="KW-1185">Reference proteome</keyword>
<feature type="binding site" evidence="8">
    <location>
        <position position="255"/>
    </location>
    <ligand>
        <name>Mg(2+)</name>
        <dbReference type="ChEBI" id="CHEBI:18420"/>
    </ligand>
</feature>
<comment type="catalytic activity">
    <reaction evidence="8">
        <text>L-histidyl-[protein] + UTP = N(tele)-(5'-uridylyl)-L-histidyl-[protein] + diphosphate</text>
        <dbReference type="Rhea" id="RHEA:83891"/>
        <dbReference type="Rhea" id="RHEA-COMP:9745"/>
        <dbReference type="Rhea" id="RHEA-COMP:20239"/>
        <dbReference type="ChEBI" id="CHEBI:29979"/>
        <dbReference type="ChEBI" id="CHEBI:33019"/>
        <dbReference type="ChEBI" id="CHEBI:46398"/>
        <dbReference type="ChEBI" id="CHEBI:233474"/>
    </reaction>
</comment>
<keyword evidence="7 8" id="KW-0460">Magnesium</keyword>
<gene>
    <name evidence="8" type="primary">ydiU</name>
    <name evidence="8" type="synonym">selO</name>
    <name evidence="9" type="ORF">J3998_05855</name>
</gene>
<name>A0ABS3Q484_9GAMM</name>
<dbReference type="Pfam" id="PF02696">
    <property type="entry name" value="SelO"/>
    <property type="match status" value="1"/>
</dbReference>
<feature type="binding site" evidence="8">
    <location>
        <position position="255"/>
    </location>
    <ligand>
        <name>ATP</name>
        <dbReference type="ChEBI" id="CHEBI:30616"/>
    </ligand>
</feature>
<feature type="binding site" evidence="8">
    <location>
        <position position="167"/>
    </location>
    <ligand>
        <name>ATP</name>
        <dbReference type="ChEBI" id="CHEBI:30616"/>
    </ligand>
</feature>
<evidence type="ECO:0000256" key="8">
    <source>
        <dbReference type="HAMAP-Rule" id="MF_00692"/>
    </source>
</evidence>
<comment type="cofactor">
    <cofactor evidence="8">
        <name>Mg(2+)</name>
        <dbReference type="ChEBI" id="CHEBI:18420"/>
    </cofactor>
    <cofactor evidence="8">
        <name>Mn(2+)</name>
        <dbReference type="ChEBI" id="CHEBI:29035"/>
    </cofactor>
</comment>
<evidence type="ECO:0000256" key="6">
    <source>
        <dbReference type="ARBA" id="ARBA00022840"/>
    </source>
</evidence>
<dbReference type="EC" id="2.7.7.108" evidence="8"/>
<feature type="binding site" evidence="8">
    <location>
        <position position="82"/>
    </location>
    <ligand>
        <name>ATP</name>
        <dbReference type="ChEBI" id="CHEBI:30616"/>
    </ligand>
</feature>
<keyword evidence="3 8" id="KW-0548">Nucleotidyltransferase</keyword>
<keyword evidence="5 8" id="KW-0547">Nucleotide-binding</keyword>
<comment type="catalytic activity">
    <reaction evidence="8">
        <text>L-tyrosyl-[protein] + ATP = O-(5'-adenylyl)-L-tyrosyl-[protein] + diphosphate</text>
        <dbReference type="Rhea" id="RHEA:54288"/>
        <dbReference type="Rhea" id="RHEA-COMP:10136"/>
        <dbReference type="Rhea" id="RHEA-COMP:13846"/>
        <dbReference type="ChEBI" id="CHEBI:30616"/>
        <dbReference type="ChEBI" id="CHEBI:33019"/>
        <dbReference type="ChEBI" id="CHEBI:46858"/>
        <dbReference type="ChEBI" id="CHEBI:83624"/>
        <dbReference type="EC" id="2.7.7.108"/>
    </reaction>
</comment>
<dbReference type="PANTHER" id="PTHR32057">
    <property type="entry name" value="PROTEIN ADENYLYLTRANSFERASE SELO, MITOCHONDRIAL"/>
    <property type="match status" value="1"/>
</dbReference>
<evidence type="ECO:0000256" key="3">
    <source>
        <dbReference type="ARBA" id="ARBA00022695"/>
    </source>
</evidence>
<evidence type="ECO:0000256" key="7">
    <source>
        <dbReference type="ARBA" id="ARBA00022842"/>
    </source>
</evidence>
<comment type="catalytic activity">
    <reaction evidence="8">
        <text>L-seryl-[protein] + UTP = O-(5'-uridylyl)-L-seryl-[protein] + diphosphate</text>
        <dbReference type="Rhea" id="RHEA:64604"/>
        <dbReference type="Rhea" id="RHEA-COMP:9863"/>
        <dbReference type="Rhea" id="RHEA-COMP:16635"/>
        <dbReference type="ChEBI" id="CHEBI:29999"/>
        <dbReference type="ChEBI" id="CHEBI:33019"/>
        <dbReference type="ChEBI" id="CHEBI:46398"/>
        <dbReference type="ChEBI" id="CHEBI:156051"/>
    </reaction>
</comment>
<evidence type="ECO:0000256" key="4">
    <source>
        <dbReference type="ARBA" id="ARBA00022723"/>
    </source>
</evidence>
<evidence type="ECO:0000256" key="5">
    <source>
        <dbReference type="ARBA" id="ARBA00022741"/>
    </source>
</evidence>
<keyword evidence="8" id="KW-0464">Manganese</keyword>
<organism evidence="9 10">
    <name type="scientific">Thiomicrorhabdus marina</name>
    <dbReference type="NCBI Taxonomy" id="2818442"/>
    <lineage>
        <taxon>Bacteria</taxon>
        <taxon>Pseudomonadati</taxon>
        <taxon>Pseudomonadota</taxon>
        <taxon>Gammaproteobacteria</taxon>
        <taxon>Thiotrichales</taxon>
        <taxon>Piscirickettsiaceae</taxon>
        <taxon>Thiomicrorhabdus</taxon>
    </lineage>
</organism>
<dbReference type="EMBL" id="JAGETV010000007">
    <property type="protein sequence ID" value="MBO1927097.1"/>
    <property type="molecule type" value="Genomic_DNA"/>
</dbReference>